<dbReference type="EMBL" id="ML986637">
    <property type="protein sequence ID" value="KAF2262750.1"/>
    <property type="molecule type" value="Genomic_DNA"/>
</dbReference>
<dbReference type="GO" id="GO:0046523">
    <property type="term" value="F:S-methyl-5-thioribose-1-phosphate isomerase activity"/>
    <property type="evidence" value="ECO:0007669"/>
    <property type="project" value="TreeGrafter"/>
</dbReference>
<dbReference type="OrthoDB" id="206213at2759"/>
<protein>
    <submittedName>
        <fullName evidence="3">Nagb/rpia/CoA transferase-like protein</fullName>
    </submittedName>
</protein>
<comment type="similarity">
    <text evidence="1 2">Belongs to the eIF-2B alpha/beta/delta subunits family.</text>
</comment>
<dbReference type="GO" id="GO:0016740">
    <property type="term" value="F:transferase activity"/>
    <property type="evidence" value="ECO:0007669"/>
    <property type="project" value="UniProtKB-KW"/>
</dbReference>
<evidence type="ECO:0000313" key="3">
    <source>
        <dbReference type="EMBL" id="KAF2262750.1"/>
    </source>
</evidence>
<dbReference type="GO" id="GO:0019509">
    <property type="term" value="P:L-methionine salvage from methylthioadenosine"/>
    <property type="evidence" value="ECO:0007669"/>
    <property type="project" value="TreeGrafter"/>
</dbReference>
<evidence type="ECO:0000256" key="1">
    <source>
        <dbReference type="ARBA" id="ARBA00007251"/>
    </source>
</evidence>
<evidence type="ECO:0000256" key="2">
    <source>
        <dbReference type="RuleBase" id="RU003814"/>
    </source>
</evidence>
<name>A0A9P4K9Z6_9PLEO</name>
<keyword evidence="4" id="KW-1185">Reference proteome</keyword>
<dbReference type="Proteomes" id="UP000800093">
    <property type="component" value="Unassembled WGS sequence"/>
</dbReference>
<gene>
    <name evidence="3" type="ORF">CC78DRAFT_534621</name>
</gene>
<organism evidence="3 4">
    <name type="scientific">Lojkania enalia</name>
    <dbReference type="NCBI Taxonomy" id="147567"/>
    <lineage>
        <taxon>Eukaryota</taxon>
        <taxon>Fungi</taxon>
        <taxon>Dikarya</taxon>
        <taxon>Ascomycota</taxon>
        <taxon>Pezizomycotina</taxon>
        <taxon>Dothideomycetes</taxon>
        <taxon>Pleosporomycetidae</taxon>
        <taxon>Pleosporales</taxon>
        <taxon>Pleosporales incertae sedis</taxon>
        <taxon>Lojkania</taxon>
    </lineage>
</organism>
<dbReference type="PANTHER" id="PTHR43475">
    <property type="entry name" value="METHYLTHIORIBOSE-1-PHOSPHATE ISOMERASE"/>
    <property type="match status" value="1"/>
</dbReference>
<evidence type="ECO:0000313" key="4">
    <source>
        <dbReference type="Proteomes" id="UP000800093"/>
    </source>
</evidence>
<proteinExistence type="inferred from homology"/>
<comment type="caution">
    <text evidence="3">The sequence shown here is derived from an EMBL/GenBank/DDBJ whole genome shotgun (WGS) entry which is preliminary data.</text>
</comment>
<sequence>MSALRRFKSFFKDRPSPAPSPLTPLSRRPMLISPLPANPDFDAAVSRVVKTLQNDFESGARQLADHALSQLGDIIDYGSHTSANREQLWSYAVKAVRLIIAARPSMSAAVGTALLRALDTLDELWTAALASGHKVTAELARHARVHLDQTISERKAVAGKLREEFCKWVGEWESRRRERGCDVNIRMLVLSNSSTIRLAVLSVLQHYPDLGLDLVILESRPRFEGADMAAQLLDGLAEKSRLKIEVVPDCAVGTVVGNVDVVLLGADRISSSGNASNKIGSRAAAMCASALDCGIKVIVVSETDKIVAPGKGHGEIEKHPPDEITSAWKSETRNALNNQVEVFGEWFEWVDANWIDGYLTEKGMLDREQVEEIGKALRELEEKIFGED</sequence>
<dbReference type="Pfam" id="PF01008">
    <property type="entry name" value="IF-2B"/>
    <property type="match status" value="1"/>
</dbReference>
<dbReference type="InterPro" id="IPR042529">
    <property type="entry name" value="IF_2B-like_C"/>
</dbReference>
<dbReference type="Gene3D" id="3.40.50.10470">
    <property type="entry name" value="Translation initiation factor eif-2b, domain 2"/>
    <property type="match status" value="1"/>
</dbReference>
<dbReference type="InterPro" id="IPR037171">
    <property type="entry name" value="NagB/RpiA_transferase-like"/>
</dbReference>
<reference evidence="4" key="1">
    <citation type="journal article" date="2020" name="Stud. Mycol.">
        <title>101 Dothideomycetes genomes: A test case for predicting lifestyles and emergence of pathogens.</title>
        <authorList>
            <person name="Haridas S."/>
            <person name="Albert R."/>
            <person name="Binder M."/>
            <person name="Bloem J."/>
            <person name="LaButti K."/>
            <person name="Salamov A."/>
            <person name="Andreopoulos B."/>
            <person name="Baker S."/>
            <person name="Barry K."/>
            <person name="Bills G."/>
            <person name="Bluhm B."/>
            <person name="Cannon C."/>
            <person name="Castanera R."/>
            <person name="Culley D."/>
            <person name="Daum C."/>
            <person name="Ezra D."/>
            <person name="Gonzalez J."/>
            <person name="Henrissat B."/>
            <person name="Kuo A."/>
            <person name="Liang C."/>
            <person name="Lipzen A."/>
            <person name="Lutzoni F."/>
            <person name="Magnuson J."/>
            <person name="Mondo S."/>
            <person name="Nolan M."/>
            <person name="Ohm R."/>
            <person name="Pangilinan J."/>
            <person name="Park H.-J."/>
            <person name="Ramirez L."/>
            <person name="Alfaro M."/>
            <person name="Sun H."/>
            <person name="Tritt A."/>
            <person name="Yoshinaga Y."/>
            <person name="Zwiers L.-H."/>
            <person name="Turgeon B."/>
            <person name="Goodwin S."/>
            <person name="Spatafora J."/>
            <person name="Crous P."/>
            <person name="Grigoriev I."/>
        </authorList>
    </citation>
    <scope>NUCLEOTIDE SEQUENCE [LARGE SCALE GENOMIC DNA]</scope>
    <source>
        <strain evidence="4">CBS 304.66</strain>
    </source>
</reference>
<dbReference type="AlphaFoldDB" id="A0A9P4K9Z6"/>
<dbReference type="PANTHER" id="PTHR43475:SF3">
    <property type="entry name" value="TRANSLATION INITIATION FACTOR EIF-2B SUBUNIT FAMILY PROTEIN (AFU_ORTHOLOGUE AFUA_2G14290)"/>
    <property type="match status" value="1"/>
</dbReference>
<dbReference type="SUPFAM" id="SSF100950">
    <property type="entry name" value="NagB/RpiA/CoA transferase-like"/>
    <property type="match status" value="1"/>
</dbReference>
<dbReference type="InterPro" id="IPR000649">
    <property type="entry name" value="IF-2B-related"/>
</dbReference>
<accession>A0A9P4K9Z6</accession>